<evidence type="ECO:0000313" key="4">
    <source>
        <dbReference type="EMBL" id="KDQ14777.1"/>
    </source>
</evidence>
<reference evidence="5" key="1">
    <citation type="journal article" date="2014" name="Proc. Natl. Acad. Sci. U.S.A.">
        <title>Extensive sampling of basidiomycete genomes demonstrates inadequacy of the white-rot/brown-rot paradigm for wood decay fungi.</title>
        <authorList>
            <person name="Riley R."/>
            <person name="Salamov A.A."/>
            <person name="Brown D.W."/>
            <person name="Nagy L.G."/>
            <person name="Floudas D."/>
            <person name="Held B.W."/>
            <person name="Levasseur A."/>
            <person name="Lombard V."/>
            <person name="Morin E."/>
            <person name="Otillar R."/>
            <person name="Lindquist E.A."/>
            <person name="Sun H."/>
            <person name="LaButti K.M."/>
            <person name="Schmutz J."/>
            <person name="Jabbour D."/>
            <person name="Luo H."/>
            <person name="Baker S.E."/>
            <person name="Pisabarro A.G."/>
            <person name="Walton J.D."/>
            <person name="Blanchette R.A."/>
            <person name="Henrissat B."/>
            <person name="Martin F."/>
            <person name="Cullen D."/>
            <person name="Hibbett D.S."/>
            <person name="Grigoriev I.V."/>
        </authorList>
    </citation>
    <scope>NUCLEOTIDE SEQUENCE [LARGE SCALE GENOMIC DNA]</scope>
    <source>
        <strain evidence="5">FD-172 SS1</strain>
    </source>
</reference>
<keyword evidence="5" id="KW-1185">Reference proteome</keyword>
<dbReference type="InterPro" id="IPR013783">
    <property type="entry name" value="Ig-like_fold"/>
</dbReference>
<feature type="compositionally biased region" description="Low complexity" evidence="2">
    <location>
        <begin position="259"/>
        <end position="279"/>
    </location>
</feature>
<dbReference type="GO" id="GO:0007165">
    <property type="term" value="P:signal transduction"/>
    <property type="evidence" value="ECO:0007669"/>
    <property type="project" value="TreeGrafter"/>
</dbReference>
<dbReference type="GO" id="GO:0031588">
    <property type="term" value="C:nucleotide-activated protein kinase complex"/>
    <property type="evidence" value="ECO:0007669"/>
    <property type="project" value="TreeGrafter"/>
</dbReference>
<gene>
    <name evidence="4" type="ORF">BOTBODRAFT_340631</name>
</gene>
<dbReference type="GO" id="GO:0005634">
    <property type="term" value="C:nucleus"/>
    <property type="evidence" value="ECO:0007669"/>
    <property type="project" value="TreeGrafter"/>
</dbReference>
<dbReference type="InterPro" id="IPR032640">
    <property type="entry name" value="AMPK1_CBM"/>
</dbReference>
<feature type="domain" description="AMP-activated protein kinase glycogen-binding" evidence="3">
    <location>
        <begin position="6"/>
        <end position="84"/>
    </location>
</feature>
<dbReference type="Proteomes" id="UP000027195">
    <property type="component" value="Unassembled WGS sequence"/>
</dbReference>
<dbReference type="Pfam" id="PF16561">
    <property type="entry name" value="AMPK1_CBM"/>
    <property type="match status" value="1"/>
</dbReference>
<feature type="region of interest" description="Disordered" evidence="2">
    <location>
        <begin position="259"/>
        <end position="303"/>
    </location>
</feature>
<evidence type="ECO:0000259" key="3">
    <source>
        <dbReference type="Pfam" id="PF16561"/>
    </source>
</evidence>
<proteinExistence type="inferred from homology"/>
<comment type="similarity">
    <text evidence="1">Belongs to the 5'-AMP-activated protein kinase beta subunit family.</text>
</comment>
<protein>
    <submittedName>
        <fullName evidence="4">Carbohydrate-binding module family 48 protein</fullName>
    </submittedName>
</protein>
<evidence type="ECO:0000313" key="5">
    <source>
        <dbReference type="Proteomes" id="UP000027195"/>
    </source>
</evidence>
<dbReference type="SUPFAM" id="SSF81296">
    <property type="entry name" value="E set domains"/>
    <property type="match status" value="1"/>
</dbReference>
<dbReference type="PANTHER" id="PTHR10343:SF84">
    <property type="entry name" value="5'-AMP-ACTIVATED PROTEIN KINASE SUBUNIT BETA-1"/>
    <property type="match status" value="1"/>
</dbReference>
<sequence length="523" mass="54882">MTDLHDVVFTWPSSDPQSVILTGSFDKWSKSVRLSRSATGGFSGIVQLPYGQNTPYKYVVDGRWCTRYDRPSAFDNAGNLNNIYYPPKKPVAPVAPVEVPAPAPKKEEVLVPKPAEVIVVEVIDLSKDEPAALEVITPKEEAVILEVVEPEVEAAVPKEEEVVPEETASPEEDAVVPEVIAPSLDETPFPEEASVPQEVIAPVVEEMAVPEATVPVTEAAAPTEEADVPKVSIPITVVVEEPIIPEQAEPVIEEEVEVAPVAAESSEPSAEPPAAAAKPEPSPIMGTPVVESPEPISPAQGGDHPASIVVAIVDDALLELAPSESVQEPESAPVDDGPVESGPAEPVEEATKSEPAPLHIDTDAKSHVEVMTPPETPTIEQSAIPDMSDIDAEERSPILPAEDAPTLHETGPVEHVEEKAAAPAPAPAVDEPEIEDLPVSESVSPPSNVTAAQPIAVEPVPSEPASAVEKSPAASPAKVKSMFSYGGIGDVITKEVGQVGKVCAVSLSLLFIAMAWKGKFSGI</sequence>
<dbReference type="Gene3D" id="2.60.40.10">
    <property type="entry name" value="Immunoglobulins"/>
    <property type="match status" value="1"/>
</dbReference>
<dbReference type="AlphaFoldDB" id="A0A067MSF9"/>
<dbReference type="EMBL" id="KL198036">
    <property type="protein sequence ID" value="KDQ14777.1"/>
    <property type="molecule type" value="Genomic_DNA"/>
</dbReference>
<dbReference type="GO" id="GO:0019901">
    <property type="term" value="F:protein kinase binding"/>
    <property type="evidence" value="ECO:0007669"/>
    <property type="project" value="TreeGrafter"/>
</dbReference>
<dbReference type="STRING" id="930990.A0A067MSF9"/>
<dbReference type="InterPro" id="IPR014756">
    <property type="entry name" value="Ig_E-set"/>
</dbReference>
<dbReference type="PANTHER" id="PTHR10343">
    <property type="entry name" value="5'-AMP-ACTIVATED PROTEIN KINASE , BETA SUBUNIT"/>
    <property type="match status" value="1"/>
</dbReference>
<dbReference type="InParanoid" id="A0A067MSF9"/>
<evidence type="ECO:0000256" key="2">
    <source>
        <dbReference type="SAM" id="MobiDB-lite"/>
    </source>
</evidence>
<evidence type="ECO:0000256" key="1">
    <source>
        <dbReference type="ARBA" id="ARBA00010926"/>
    </source>
</evidence>
<dbReference type="InterPro" id="IPR050827">
    <property type="entry name" value="CRP1_MDG1_kinase"/>
</dbReference>
<feature type="region of interest" description="Disordered" evidence="2">
    <location>
        <begin position="323"/>
        <end position="356"/>
    </location>
</feature>
<dbReference type="CDD" id="cd02859">
    <property type="entry name" value="E_set_AMPKbeta_like_N"/>
    <property type="match status" value="1"/>
</dbReference>
<name>A0A067MSF9_BOTB1</name>
<organism evidence="4 5">
    <name type="scientific">Botryobasidium botryosum (strain FD-172 SS1)</name>
    <dbReference type="NCBI Taxonomy" id="930990"/>
    <lineage>
        <taxon>Eukaryota</taxon>
        <taxon>Fungi</taxon>
        <taxon>Dikarya</taxon>
        <taxon>Basidiomycota</taxon>
        <taxon>Agaricomycotina</taxon>
        <taxon>Agaricomycetes</taxon>
        <taxon>Cantharellales</taxon>
        <taxon>Botryobasidiaceae</taxon>
        <taxon>Botryobasidium</taxon>
    </lineage>
</organism>
<dbReference type="OrthoDB" id="5873279at2759"/>
<accession>A0A067MSF9</accession>
<dbReference type="GO" id="GO:0005737">
    <property type="term" value="C:cytoplasm"/>
    <property type="evidence" value="ECO:0007669"/>
    <property type="project" value="TreeGrafter"/>
</dbReference>
<dbReference type="HOGENOM" id="CLU_520721_0_0_1"/>